<keyword evidence="1" id="KW-0547">Nucleotide-binding</keyword>
<keyword evidence="5" id="KW-1185">Reference proteome</keyword>
<dbReference type="PANTHER" id="PTHR45626:SF45">
    <property type="entry name" value="DNA REPAIR PROTEIN RAD5A"/>
    <property type="match status" value="1"/>
</dbReference>
<dbReference type="InterPro" id="IPR050628">
    <property type="entry name" value="SNF2_RAD54_helicase_TF"/>
</dbReference>
<accession>A0A2P6QVH5</accession>
<evidence type="ECO:0000256" key="1">
    <source>
        <dbReference type="ARBA" id="ARBA00022741"/>
    </source>
</evidence>
<protein>
    <submittedName>
        <fullName evidence="4">Uncharacterized protein</fullName>
    </submittedName>
</protein>
<proteinExistence type="predicted"/>
<dbReference type="Proteomes" id="UP000238479">
    <property type="component" value="Chromosome 4"/>
</dbReference>
<reference evidence="4 5" key="1">
    <citation type="journal article" date="2018" name="Nat. Genet.">
        <title>The Rosa genome provides new insights in the design of modern roses.</title>
        <authorList>
            <person name="Bendahmane M."/>
        </authorList>
    </citation>
    <scope>NUCLEOTIDE SEQUENCE [LARGE SCALE GENOMIC DNA]</scope>
    <source>
        <strain evidence="5">cv. Old Blush</strain>
    </source>
</reference>
<sequence length="55" mass="6437">MLGRTKFSIDHEGQPILVVPPADIEVIYCELTEAEKDFYEALFKRSKVKFDQYVE</sequence>
<dbReference type="EMBL" id="PDCK01000042">
    <property type="protein sequence ID" value="PRQ38164.1"/>
    <property type="molecule type" value="Genomic_DNA"/>
</dbReference>
<keyword evidence="2" id="KW-0378">Hydrolase</keyword>
<evidence type="ECO:0000313" key="4">
    <source>
        <dbReference type="EMBL" id="PRQ38164.1"/>
    </source>
</evidence>
<dbReference type="GO" id="GO:0005524">
    <property type="term" value="F:ATP binding"/>
    <property type="evidence" value="ECO:0007669"/>
    <property type="project" value="UniProtKB-KW"/>
</dbReference>
<dbReference type="AlphaFoldDB" id="A0A2P6QVH5"/>
<dbReference type="GO" id="GO:0008094">
    <property type="term" value="F:ATP-dependent activity, acting on DNA"/>
    <property type="evidence" value="ECO:0007669"/>
    <property type="project" value="TreeGrafter"/>
</dbReference>
<evidence type="ECO:0000256" key="2">
    <source>
        <dbReference type="ARBA" id="ARBA00022801"/>
    </source>
</evidence>
<dbReference type="STRING" id="74649.A0A2P6QVH5"/>
<organism evidence="4 5">
    <name type="scientific">Rosa chinensis</name>
    <name type="common">China rose</name>
    <dbReference type="NCBI Taxonomy" id="74649"/>
    <lineage>
        <taxon>Eukaryota</taxon>
        <taxon>Viridiplantae</taxon>
        <taxon>Streptophyta</taxon>
        <taxon>Embryophyta</taxon>
        <taxon>Tracheophyta</taxon>
        <taxon>Spermatophyta</taxon>
        <taxon>Magnoliopsida</taxon>
        <taxon>eudicotyledons</taxon>
        <taxon>Gunneridae</taxon>
        <taxon>Pentapetalae</taxon>
        <taxon>rosids</taxon>
        <taxon>fabids</taxon>
        <taxon>Rosales</taxon>
        <taxon>Rosaceae</taxon>
        <taxon>Rosoideae</taxon>
        <taxon>Rosoideae incertae sedis</taxon>
        <taxon>Rosa</taxon>
    </lineage>
</organism>
<gene>
    <name evidence="4" type="ORF">RchiOBHm_Chr4g0410751</name>
</gene>
<comment type="caution">
    <text evidence="4">The sequence shown here is derived from an EMBL/GenBank/DDBJ whole genome shotgun (WGS) entry which is preliminary data.</text>
</comment>
<evidence type="ECO:0000256" key="3">
    <source>
        <dbReference type="ARBA" id="ARBA00022840"/>
    </source>
</evidence>
<dbReference type="PANTHER" id="PTHR45626">
    <property type="entry name" value="TRANSCRIPTION TERMINATION FACTOR 2-RELATED"/>
    <property type="match status" value="1"/>
</dbReference>
<dbReference type="GO" id="GO:0006281">
    <property type="term" value="P:DNA repair"/>
    <property type="evidence" value="ECO:0007669"/>
    <property type="project" value="TreeGrafter"/>
</dbReference>
<dbReference type="GO" id="GO:0016787">
    <property type="term" value="F:hydrolase activity"/>
    <property type="evidence" value="ECO:0007669"/>
    <property type="project" value="UniProtKB-KW"/>
</dbReference>
<dbReference type="Gramene" id="PRQ38164">
    <property type="protein sequence ID" value="PRQ38164"/>
    <property type="gene ID" value="RchiOBHm_Chr4g0410751"/>
</dbReference>
<name>A0A2P6QVH5_ROSCH</name>
<evidence type="ECO:0000313" key="5">
    <source>
        <dbReference type="Proteomes" id="UP000238479"/>
    </source>
</evidence>
<keyword evidence="3" id="KW-0067">ATP-binding</keyword>
<dbReference type="GO" id="GO:0005634">
    <property type="term" value="C:nucleus"/>
    <property type="evidence" value="ECO:0007669"/>
    <property type="project" value="TreeGrafter"/>
</dbReference>